<dbReference type="InterPro" id="IPR045024">
    <property type="entry name" value="NDH-2"/>
</dbReference>
<organism evidence="9 10">
    <name type="scientific">Talaromyces pinophilus</name>
    <name type="common">Penicillium pinophilum</name>
    <dbReference type="NCBI Taxonomy" id="128442"/>
    <lineage>
        <taxon>Eukaryota</taxon>
        <taxon>Fungi</taxon>
        <taxon>Dikarya</taxon>
        <taxon>Ascomycota</taxon>
        <taxon>Pezizomycotina</taxon>
        <taxon>Eurotiomycetes</taxon>
        <taxon>Eurotiomycetidae</taxon>
        <taxon>Eurotiales</taxon>
        <taxon>Trichocomaceae</taxon>
        <taxon>Talaromyces</taxon>
        <taxon>Talaromyces sect. Talaromyces</taxon>
    </lineage>
</organism>
<accession>A0A478ECS2</accession>
<dbReference type="InterPro" id="IPR023753">
    <property type="entry name" value="FAD/NAD-binding_dom"/>
</dbReference>
<reference evidence="10" key="1">
    <citation type="journal article" date="2015" name="Genome Announc.">
        <title>Draft genome sequence of Talaromyces cellulolyticus strain Y-94, a source of lignocellulosic biomass-degrading enzymes.</title>
        <authorList>
            <person name="Fujii T."/>
            <person name="Koike H."/>
            <person name="Sawayama S."/>
            <person name="Yano S."/>
            <person name="Inoue H."/>
        </authorList>
    </citation>
    <scope>NUCLEOTIDE SEQUENCE [LARGE SCALE GENOMIC DNA]</scope>
    <source>
        <strain evidence="10">Y-94</strain>
    </source>
</reference>
<dbReference type="PANTHER" id="PTHR43706">
    <property type="entry name" value="NADH DEHYDROGENASE"/>
    <property type="match status" value="1"/>
</dbReference>
<feature type="domain" description="External alternative NADH-ubiquinone oxidoreductase-like C-terminal" evidence="8">
    <location>
        <begin position="567"/>
        <end position="643"/>
    </location>
</feature>
<proteinExistence type="inferred from homology"/>
<dbReference type="GO" id="GO:0003954">
    <property type="term" value="F:NADH dehydrogenase activity"/>
    <property type="evidence" value="ECO:0007669"/>
    <property type="project" value="InterPro"/>
</dbReference>
<feature type="compositionally biased region" description="Basic and acidic residues" evidence="6">
    <location>
        <begin position="230"/>
        <end position="240"/>
    </location>
</feature>
<dbReference type="GO" id="GO:0005739">
    <property type="term" value="C:mitochondrion"/>
    <property type="evidence" value="ECO:0007669"/>
    <property type="project" value="TreeGrafter"/>
</dbReference>
<dbReference type="PRINTS" id="PR00368">
    <property type="entry name" value="FADPNR"/>
</dbReference>
<dbReference type="Pfam" id="PF22366">
    <property type="entry name" value="NDH2_C"/>
    <property type="match status" value="1"/>
</dbReference>
<dbReference type="PANTHER" id="PTHR43706:SF17">
    <property type="entry name" value="NADH DEHYDROGENASE (EUROFUNG)"/>
    <property type="match status" value="1"/>
</dbReference>
<dbReference type="InterPro" id="IPR054585">
    <property type="entry name" value="NDH2-like_C"/>
</dbReference>
<evidence type="ECO:0000313" key="9">
    <source>
        <dbReference type="EMBL" id="GAM42658.1"/>
    </source>
</evidence>
<keyword evidence="10" id="KW-1185">Reference proteome</keyword>
<evidence type="ECO:0000256" key="1">
    <source>
        <dbReference type="ARBA" id="ARBA00005272"/>
    </source>
</evidence>
<evidence type="ECO:0000259" key="8">
    <source>
        <dbReference type="Pfam" id="PF22366"/>
    </source>
</evidence>
<feature type="region of interest" description="Disordered" evidence="6">
    <location>
        <begin position="230"/>
        <end position="251"/>
    </location>
</feature>
<dbReference type="Gene3D" id="3.50.50.100">
    <property type="match status" value="1"/>
</dbReference>
<dbReference type="AlphaFoldDB" id="A0A478ECS2"/>
<evidence type="ECO:0000259" key="7">
    <source>
        <dbReference type="Pfam" id="PF07992"/>
    </source>
</evidence>
<keyword evidence="2" id="KW-0285">Flavoprotein</keyword>
<dbReference type="InterPro" id="IPR036188">
    <property type="entry name" value="FAD/NAD-bd_sf"/>
</dbReference>
<evidence type="ECO:0000256" key="3">
    <source>
        <dbReference type="ARBA" id="ARBA00022827"/>
    </source>
</evidence>
<evidence type="ECO:0000256" key="4">
    <source>
        <dbReference type="ARBA" id="ARBA00023002"/>
    </source>
</evidence>
<dbReference type="EMBL" id="DF933840">
    <property type="protein sequence ID" value="GAM42658.1"/>
    <property type="molecule type" value="Genomic_DNA"/>
</dbReference>
<sequence>MAISWGGPTNDTISILTENSDGNYTEIKTILTLTADPTWDSIYFVSSTVAAPGLVGSEPPFSPFPLLLRGRRCLRGGIWLLTVRDGVGQVGGVALVGRELAQGAGVLLKAVLQEHIDLRNILPSRHVMVCSSNPKILVLGSGWGGYIFSRKINPRQNNCTVISPRSYFVFTPLLTDTAAGNLDFSSIVEPMRELKSNVDFIQAAARRIDFKRKRVLCEASIVKSGVTESPRVEETERQFEEGPETGPMRGKEHLRGWERGQVFEVPYDKLVIAVGCTSQTFGTPGVRENAMFFKDIGDSRRVKRRVRECFELAALPTTTAEMQHNLLHFAIVGAGPTGTELAATLRDFVSKSMAELYPALKDKTKISLYDVAPTVLSMFDKSLSQYAIETMSKEGIDIRTSHHIEELRWGMPNTKGPHEMDPKGCLTLRTKEQGDVGVGMCVWATGNTMNKFVKYSLNEIDEFPVDGALLKNSSATEVKDVKGWKIKKAPKIGALLTDDHFRVQLEHEQTGQTAVLQDVFAIGDNAMPETGAPPATAQAASQEAKWLADRFNRGDLDTASGFSFRNMGTLAYIGSSNALMQIPHEKKTTTNGDGKRRNPYLPEGLTGRMAWLVWKVAYLSMSISWRNRLRILFRWVLNRVFGNDVSRF</sequence>
<dbReference type="SUPFAM" id="SSF51905">
    <property type="entry name" value="FAD/NAD(P)-binding domain"/>
    <property type="match status" value="2"/>
</dbReference>
<comment type="similarity">
    <text evidence="1">Belongs to the NADH dehydrogenase family.</text>
</comment>
<keyword evidence="5" id="KW-0520">NAD</keyword>
<evidence type="ECO:0000256" key="2">
    <source>
        <dbReference type="ARBA" id="ARBA00022630"/>
    </source>
</evidence>
<evidence type="ECO:0000256" key="5">
    <source>
        <dbReference type="ARBA" id="ARBA00023027"/>
    </source>
</evidence>
<keyword evidence="3" id="KW-0274">FAD</keyword>
<dbReference type="Pfam" id="PF07992">
    <property type="entry name" value="Pyr_redox_2"/>
    <property type="match status" value="1"/>
</dbReference>
<keyword evidence="4" id="KW-0560">Oxidoreductase</keyword>
<evidence type="ECO:0000313" key="10">
    <source>
        <dbReference type="Proteomes" id="UP000053095"/>
    </source>
</evidence>
<protein>
    <submittedName>
        <fullName evidence="9">Uncharacterized protein</fullName>
    </submittedName>
</protein>
<dbReference type="Proteomes" id="UP000053095">
    <property type="component" value="Unassembled WGS sequence"/>
</dbReference>
<feature type="domain" description="FAD/NAD(P)-binding" evidence="7">
    <location>
        <begin position="135"/>
        <end position="453"/>
    </location>
</feature>
<gene>
    <name evidence="9" type="ORF">TCE0_044r16838</name>
</gene>
<evidence type="ECO:0000256" key="6">
    <source>
        <dbReference type="SAM" id="MobiDB-lite"/>
    </source>
</evidence>
<name>A0A478ECS2_TALPI</name>